<evidence type="ECO:0000313" key="7">
    <source>
        <dbReference type="EMBL" id="QGK69082.1"/>
    </source>
</evidence>
<accession>A0A5Q3Q3R8</accession>
<proteinExistence type="inferred from homology"/>
<keyword evidence="4" id="KW-0949">S-adenosyl-L-methionine</keyword>
<protein>
    <submittedName>
        <fullName evidence="7">Methyltransferase domain-containing protein</fullName>
    </submittedName>
</protein>
<keyword evidence="3 7" id="KW-0808">Transferase</keyword>
<dbReference type="GO" id="GO:0008168">
    <property type="term" value="F:methyltransferase activity"/>
    <property type="evidence" value="ECO:0007669"/>
    <property type="project" value="UniProtKB-KW"/>
</dbReference>
<dbReference type="KEGG" id="sace:GIY23_05625"/>
<dbReference type="Proteomes" id="UP000371041">
    <property type="component" value="Chromosome"/>
</dbReference>
<dbReference type="InterPro" id="IPR003333">
    <property type="entry name" value="CMAS"/>
</dbReference>
<feature type="region of interest" description="Disordered" evidence="6">
    <location>
        <begin position="1"/>
        <end position="20"/>
    </location>
</feature>
<reference evidence="8" key="1">
    <citation type="submission" date="2019-11" db="EMBL/GenBank/DDBJ databases">
        <title>The complete genome sequence of Saccharopolyspora sp. E2A.</title>
        <authorList>
            <person name="Zhang G."/>
        </authorList>
    </citation>
    <scope>NUCLEOTIDE SEQUENCE [LARGE SCALE GENOMIC DNA]</scope>
    <source>
        <strain evidence="8">E2A</strain>
    </source>
</reference>
<keyword evidence="2 7" id="KW-0489">Methyltransferase</keyword>
<dbReference type="AlphaFoldDB" id="A0A5Q3Q3R8"/>
<dbReference type="GO" id="GO:0032259">
    <property type="term" value="P:methylation"/>
    <property type="evidence" value="ECO:0007669"/>
    <property type="project" value="UniProtKB-KW"/>
</dbReference>
<gene>
    <name evidence="7" type="ORF">GIY23_05625</name>
</gene>
<sequence>MTAAPTHLAPADSQATPPWDALGAAPNSPLRAYIARRLFRHAVRHLPVRITLPGGVTLGAGGPDAPLMDILRPSAFFHRLGADAKIGFGESYMAGDWNSPRLADLLTPFAERMATLVPTPLQAFRRWVDAPKPGTAQNTAPNARQNISRHYDLSNDVFGTFLDETMTYSSALFRDSAEDLRTAQERKIDQILDLAGVRTGTRVLEIGTGWGGLALRAADRGAQVTSLTLSSEQQQLARERIAAAGHGDRVDVRLEDYRDAEGQYDAVVSVEMIEAVGSEYWPTYFATLDRLTAPGGRVGLQAITMPHDRMLATRRSHTWIHEYIFPGGELPSVESVEHAARDHTTLEITDRHAFGLSYADTLERWRETFVHRWDDVAALEFSERFRRMWEFYLAYSEAGFRSRYLDVWQFGFRKNREHAAH</sequence>
<evidence type="ECO:0000256" key="6">
    <source>
        <dbReference type="SAM" id="MobiDB-lite"/>
    </source>
</evidence>
<evidence type="ECO:0000256" key="5">
    <source>
        <dbReference type="ARBA" id="ARBA00023098"/>
    </source>
</evidence>
<dbReference type="Pfam" id="PF02353">
    <property type="entry name" value="CMAS"/>
    <property type="match status" value="1"/>
</dbReference>
<dbReference type="InterPro" id="IPR050723">
    <property type="entry name" value="CFA/CMAS"/>
</dbReference>
<comment type="similarity">
    <text evidence="1">Belongs to the CFA/CMAS family.</text>
</comment>
<dbReference type="PIRSF" id="PIRSF003085">
    <property type="entry name" value="CMAS"/>
    <property type="match status" value="1"/>
</dbReference>
<dbReference type="EMBL" id="CP045929">
    <property type="protein sequence ID" value="QGK69082.1"/>
    <property type="molecule type" value="Genomic_DNA"/>
</dbReference>
<evidence type="ECO:0000256" key="3">
    <source>
        <dbReference type="ARBA" id="ARBA00022679"/>
    </source>
</evidence>
<evidence type="ECO:0000313" key="8">
    <source>
        <dbReference type="Proteomes" id="UP000371041"/>
    </source>
</evidence>
<evidence type="ECO:0000256" key="4">
    <source>
        <dbReference type="ARBA" id="ARBA00022691"/>
    </source>
</evidence>
<dbReference type="Gene3D" id="3.40.50.150">
    <property type="entry name" value="Vaccinia Virus protein VP39"/>
    <property type="match status" value="1"/>
</dbReference>
<evidence type="ECO:0000256" key="1">
    <source>
        <dbReference type="ARBA" id="ARBA00010815"/>
    </source>
</evidence>
<evidence type="ECO:0000256" key="2">
    <source>
        <dbReference type="ARBA" id="ARBA00022603"/>
    </source>
</evidence>
<dbReference type="SUPFAM" id="SSF53335">
    <property type="entry name" value="S-adenosyl-L-methionine-dependent methyltransferases"/>
    <property type="match status" value="1"/>
</dbReference>
<keyword evidence="5" id="KW-0443">Lipid metabolism</keyword>
<dbReference type="InterPro" id="IPR029063">
    <property type="entry name" value="SAM-dependent_MTases_sf"/>
</dbReference>
<dbReference type="GO" id="GO:0008610">
    <property type="term" value="P:lipid biosynthetic process"/>
    <property type="evidence" value="ECO:0007669"/>
    <property type="project" value="InterPro"/>
</dbReference>
<dbReference type="PANTHER" id="PTHR43667">
    <property type="entry name" value="CYCLOPROPANE-FATTY-ACYL-PHOSPHOLIPID SYNTHASE"/>
    <property type="match status" value="1"/>
</dbReference>
<dbReference type="CDD" id="cd02440">
    <property type="entry name" value="AdoMet_MTases"/>
    <property type="match status" value="1"/>
</dbReference>
<organism evidence="7 8">
    <name type="scientific">Allosaccharopolyspora coralli</name>
    <dbReference type="NCBI Taxonomy" id="2665642"/>
    <lineage>
        <taxon>Bacteria</taxon>
        <taxon>Bacillati</taxon>
        <taxon>Actinomycetota</taxon>
        <taxon>Actinomycetes</taxon>
        <taxon>Pseudonocardiales</taxon>
        <taxon>Pseudonocardiaceae</taxon>
        <taxon>Allosaccharopolyspora</taxon>
    </lineage>
</organism>
<dbReference type="PANTHER" id="PTHR43667:SF2">
    <property type="entry name" value="FATTY ACID C-METHYL TRANSFERASE"/>
    <property type="match status" value="1"/>
</dbReference>
<keyword evidence="8" id="KW-1185">Reference proteome</keyword>
<name>A0A5Q3Q3R8_9PSEU</name>
<dbReference type="RefSeq" id="WP_154075683.1">
    <property type="nucleotide sequence ID" value="NZ_CP045929.1"/>
</dbReference>